<dbReference type="OrthoDB" id="426293at2759"/>
<evidence type="ECO:0000256" key="2">
    <source>
        <dbReference type="SAM" id="Phobius"/>
    </source>
</evidence>
<keyword evidence="2" id="KW-0812">Transmembrane</keyword>
<dbReference type="PROSITE" id="PS00889">
    <property type="entry name" value="CNMP_BINDING_2"/>
    <property type="match status" value="1"/>
</dbReference>
<dbReference type="Gene3D" id="1.10.287.70">
    <property type="match status" value="1"/>
</dbReference>
<dbReference type="Pfam" id="PF00027">
    <property type="entry name" value="cNMP_binding"/>
    <property type="match status" value="1"/>
</dbReference>
<keyword evidence="2" id="KW-0472">Membrane</keyword>
<feature type="transmembrane region" description="Helical" evidence="2">
    <location>
        <begin position="178"/>
        <end position="202"/>
    </location>
</feature>
<organism evidence="4 5">
    <name type="scientific">Phytophthora megakarya</name>
    <dbReference type="NCBI Taxonomy" id="4795"/>
    <lineage>
        <taxon>Eukaryota</taxon>
        <taxon>Sar</taxon>
        <taxon>Stramenopiles</taxon>
        <taxon>Oomycota</taxon>
        <taxon>Peronosporomycetes</taxon>
        <taxon>Peronosporales</taxon>
        <taxon>Peronosporaceae</taxon>
        <taxon>Phytophthora</taxon>
    </lineage>
</organism>
<sequence>MSLSQARSEGELIDSTIGREDDIDTHSRTEESPRRPGAPSFNSNTTSIAPITPVVAGVSGGSTRSIVSPKFKSRLGVRPRLLPRLKKRARALITRLQTPLSPFSWTARVRSFFLLLAFCVHTLGFPYENAFHGGGTAWFLVLDSVTEIIFFVDFLLVFNTSFVNKRGVLVVSRRYIAWNFLTGVCVVHFLAAIPFVMIVVVWKGGAERATLMAVETDAFGRFYHTLVDIIFRYHRVVHILRVLNEVGQVRGARIDKSVLGWLLYSRYSHLLRIVWIVGTVMVIAHCIACCWRLLLIDAADADLSSVSEGTCGAPVDTNVELEVYTECFYAAMQLLLGQSITTHSARENVFASCVNLLGSIVLAVIFGEVAMLVANFNANSTTYQRKMESVFAGMTKMQLPASLRERIHQYYAHLWREYEALDGASLGRFAKELSHNLTLEVVLFKYMELAMHVPFWENCSPDFQKTLVLSLDTRVYLPDDFIVRRGEVGDEFYMINRGMCELVGNTDTQEHATEPLARRHSVDHEHHGDTASLYTTSQDGTIYPDRDDIGRGARNSARYAYVSPEGFTQANVKTLIRGQAFGEMALLMNYQRTANVRAMTYVEMCVLSRSAFQAILTRYPIDRKHVTSQILISSLENNERFGIPCPLTATVRSVFADEIDGAADGEKLITPRRAAKLVAWAVSPDVEDDSIKFALSAKLKDQLIVVRDQEITTPTQDEDTPKENEDCQCRCHGNAENVSNPDDSHIVKLENAQNHALTLLQELQRGVQDSINPPSAPQQAAQATVLDPMPNVEAPKPVITIQQRRSRFISSRSTSAPNFADLEVTERRTSNLNLNEAVNDTVKPQETPPVTIAFKPLQRARTARWLKTSENTRPLRPPNSSPLVRPRAIGSSSRFIQRVTNQLASFATVNSTVQSPTMYADQLFGTTQSSLESAVRVNDIYGDDT</sequence>
<dbReference type="CDD" id="cd00038">
    <property type="entry name" value="CAP_ED"/>
    <property type="match status" value="1"/>
</dbReference>
<dbReference type="EMBL" id="NBNE01000060">
    <property type="protein sequence ID" value="OWZ23495.1"/>
    <property type="molecule type" value="Genomic_DNA"/>
</dbReference>
<dbReference type="InterPro" id="IPR018488">
    <property type="entry name" value="cNMP-bd_CS"/>
</dbReference>
<dbReference type="SMART" id="SM00100">
    <property type="entry name" value="cNMP"/>
    <property type="match status" value="1"/>
</dbReference>
<evidence type="ECO:0000313" key="5">
    <source>
        <dbReference type="Proteomes" id="UP000198211"/>
    </source>
</evidence>
<dbReference type="Gene3D" id="2.60.120.10">
    <property type="entry name" value="Jelly Rolls"/>
    <property type="match status" value="1"/>
</dbReference>
<gene>
    <name evidence="4" type="ORF">PHMEG_0001625</name>
</gene>
<dbReference type="GO" id="GO:0003254">
    <property type="term" value="P:regulation of membrane depolarization"/>
    <property type="evidence" value="ECO:0007669"/>
    <property type="project" value="TreeGrafter"/>
</dbReference>
<dbReference type="GO" id="GO:0005249">
    <property type="term" value="F:voltage-gated potassium channel activity"/>
    <property type="evidence" value="ECO:0007669"/>
    <property type="project" value="TreeGrafter"/>
</dbReference>
<keyword evidence="2" id="KW-1133">Transmembrane helix</keyword>
<feature type="transmembrane region" description="Helical" evidence="2">
    <location>
        <begin position="273"/>
        <end position="295"/>
    </location>
</feature>
<reference evidence="5" key="1">
    <citation type="submission" date="2017-03" db="EMBL/GenBank/DDBJ databases">
        <title>Phytopthora megakarya and P. palmivora, two closely related causual agents of cacao black pod achieved similar genome size and gene model numbers by different mechanisms.</title>
        <authorList>
            <person name="Ali S."/>
            <person name="Shao J."/>
            <person name="Larry D.J."/>
            <person name="Kronmiller B."/>
            <person name="Shen D."/>
            <person name="Strem M.D."/>
            <person name="Melnick R.L."/>
            <person name="Guiltinan M.J."/>
            <person name="Tyler B.M."/>
            <person name="Meinhardt L.W."/>
            <person name="Bailey B.A."/>
        </authorList>
    </citation>
    <scope>NUCLEOTIDE SEQUENCE [LARGE SCALE GENOMIC DNA]</scope>
    <source>
        <strain evidence="5">zdho120</strain>
    </source>
</reference>
<dbReference type="InterPro" id="IPR014710">
    <property type="entry name" value="RmlC-like_jellyroll"/>
</dbReference>
<dbReference type="InterPro" id="IPR000595">
    <property type="entry name" value="cNMP-bd_dom"/>
</dbReference>
<accession>A0A225X037</accession>
<comment type="caution">
    <text evidence="4">The sequence shown here is derived from an EMBL/GenBank/DDBJ whole genome shotgun (WGS) entry which is preliminary data.</text>
</comment>
<dbReference type="InterPro" id="IPR051413">
    <property type="entry name" value="K/Na_HCN_channel"/>
</dbReference>
<dbReference type="SUPFAM" id="SSF81324">
    <property type="entry name" value="Voltage-gated potassium channels"/>
    <property type="match status" value="1"/>
</dbReference>
<dbReference type="InterPro" id="IPR018490">
    <property type="entry name" value="cNMP-bd_dom_sf"/>
</dbReference>
<dbReference type="GO" id="GO:0035725">
    <property type="term" value="P:sodium ion transmembrane transport"/>
    <property type="evidence" value="ECO:0007669"/>
    <property type="project" value="TreeGrafter"/>
</dbReference>
<feature type="domain" description="Cyclic nucleotide-binding" evidence="3">
    <location>
        <begin position="455"/>
        <end position="633"/>
    </location>
</feature>
<feature type="compositionally biased region" description="Basic and acidic residues" evidence="1">
    <location>
        <begin position="17"/>
        <end position="34"/>
    </location>
</feature>
<dbReference type="AlphaFoldDB" id="A0A225X037"/>
<dbReference type="PANTHER" id="PTHR45689:SF5">
    <property type="entry name" value="I[[H]] CHANNEL, ISOFORM E"/>
    <property type="match status" value="1"/>
</dbReference>
<dbReference type="PROSITE" id="PS50042">
    <property type="entry name" value="CNMP_BINDING_3"/>
    <property type="match status" value="1"/>
</dbReference>
<feature type="region of interest" description="Disordered" evidence="1">
    <location>
        <begin position="1"/>
        <end position="46"/>
    </location>
</feature>
<keyword evidence="5" id="KW-1185">Reference proteome</keyword>
<protein>
    <submittedName>
        <fullName evidence="4">Voltage-gated Ion Channel</fullName>
    </submittedName>
</protein>
<evidence type="ECO:0000259" key="3">
    <source>
        <dbReference type="PROSITE" id="PS50042"/>
    </source>
</evidence>
<feature type="region of interest" description="Disordered" evidence="1">
    <location>
        <begin position="519"/>
        <end position="549"/>
    </location>
</feature>
<dbReference type="SUPFAM" id="SSF51206">
    <property type="entry name" value="cAMP-binding domain-like"/>
    <property type="match status" value="1"/>
</dbReference>
<dbReference type="PANTHER" id="PTHR45689">
    <property type="entry name" value="I[[H]] CHANNEL, ISOFORM E"/>
    <property type="match status" value="1"/>
</dbReference>
<feature type="transmembrane region" description="Helical" evidence="2">
    <location>
        <begin position="137"/>
        <end position="158"/>
    </location>
</feature>
<dbReference type="Proteomes" id="UP000198211">
    <property type="component" value="Unassembled WGS sequence"/>
</dbReference>
<dbReference type="Gene3D" id="1.10.287.630">
    <property type="entry name" value="Helix hairpin bin"/>
    <property type="match status" value="1"/>
</dbReference>
<proteinExistence type="predicted"/>
<feature type="compositionally biased region" description="Basic and acidic residues" evidence="1">
    <location>
        <begin position="519"/>
        <end position="529"/>
    </location>
</feature>
<dbReference type="PROSITE" id="PS00888">
    <property type="entry name" value="CNMP_BINDING_1"/>
    <property type="match status" value="1"/>
</dbReference>
<name>A0A225X037_9STRA</name>
<dbReference type="GO" id="GO:0098855">
    <property type="term" value="C:HCN channel complex"/>
    <property type="evidence" value="ECO:0007669"/>
    <property type="project" value="TreeGrafter"/>
</dbReference>
<evidence type="ECO:0000313" key="4">
    <source>
        <dbReference type="EMBL" id="OWZ23495.1"/>
    </source>
</evidence>
<feature type="transmembrane region" description="Helical" evidence="2">
    <location>
        <begin position="105"/>
        <end position="125"/>
    </location>
</feature>
<feature type="transmembrane region" description="Helical" evidence="2">
    <location>
        <begin position="349"/>
        <end position="374"/>
    </location>
</feature>
<evidence type="ECO:0000256" key="1">
    <source>
        <dbReference type="SAM" id="MobiDB-lite"/>
    </source>
</evidence>